<protein>
    <recommendedName>
        <fullName evidence="3">Transmembrane protein</fullName>
    </recommendedName>
</protein>
<reference evidence="2" key="1">
    <citation type="journal article" date="2018" name="Nat. Plants">
        <title>Whole-genome landscape of Medicago truncatula symbiotic genes.</title>
        <authorList>
            <person name="Pecrix Y."/>
            <person name="Gamas P."/>
            <person name="Carrere S."/>
        </authorList>
    </citation>
    <scope>NUCLEOTIDE SEQUENCE</scope>
    <source>
        <tissue evidence="2">Leaves</tissue>
    </source>
</reference>
<evidence type="ECO:0008006" key="3">
    <source>
        <dbReference type="Google" id="ProtNLM"/>
    </source>
</evidence>
<dbReference type="Gramene" id="rna16595">
    <property type="protein sequence ID" value="RHN68263.1"/>
    <property type="gene ID" value="gene16595"/>
</dbReference>
<gene>
    <name evidence="2" type="ORF">MtrunA17_Chr3g0112001</name>
</gene>
<sequence length="55" mass="6019">MSNCSLLLISPLSLSLSLSLSLTDLKPPTNLFPHLLLTSITHTQTHTLSISYQIL</sequence>
<feature type="chain" id="PRO_5017429801" description="Transmembrane protein" evidence="1">
    <location>
        <begin position="20"/>
        <end position="55"/>
    </location>
</feature>
<feature type="signal peptide" evidence="1">
    <location>
        <begin position="1"/>
        <end position="19"/>
    </location>
</feature>
<organism evidence="2">
    <name type="scientific">Medicago truncatula</name>
    <name type="common">Barrel medic</name>
    <name type="synonym">Medicago tribuloides</name>
    <dbReference type="NCBI Taxonomy" id="3880"/>
    <lineage>
        <taxon>Eukaryota</taxon>
        <taxon>Viridiplantae</taxon>
        <taxon>Streptophyta</taxon>
        <taxon>Embryophyta</taxon>
        <taxon>Tracheophyta</taxon>
        <taxon>Spermatophyta</taxon>
        <taxon>Magnoliopsida</taxon>
        <taxon>eudicotyledons</taxon>
        <taxon>Gunneridae</taxon>
        <taxon>Pentapetalae</taxon>
        <taxon>rosids</taxon>
        <taxon>fabids</taxon>
        <taxon>Fabales</taxon>
        <taxon>Fabaceae</taxon>
        <taxon>Papilionoideae</taxon>
        <taxon>50 kb inversion clade</taxon>
        <taxon>NPAAA clade</taxon>
        <taxon>Hologalegina</taxon>
        <taxon>IRL clade</taxon>
        <taxon>Trifolieae</taxon>
        <taxon>Medicago</taxon>
    </lineage>
</organism>
<evidence type="ECO:0000256" key="1">
    <source>
        <dbReference type="SAM" id="SignalP"/>
    </source>
</evidence>
<accession>A0A396IUZ1</accession>
<proteinExistence type="predicted"/>
<name>A0A396IUZ1_MEDTR</name>
<dbReference type="EMBL" id="PSQE01000003">
    <property type="protein sequence ID" value="RHN68263.1"/>
    <property type="molecule type" value="Genomic_DNA"/>
</dbReference>
<evidence type="ECO:0000313" key="2">
    <source>
        <dbReference type="EMBL" id="RHN68263.1"/>
    </source>
</evidence>
<keyword evidence="1" id="KW-0732">Signal</keyword>
<dbReference type="AlphaFoldDB" id="A0A396IUZ1"/>
<dbReference type="Proteomes" id="UP000265566">
    <property type="component" value="Chromosome 3"/>
</dbReference>
<comment type="caution">
    <text evidence="2">The sequence shown here is derived from an EMBL/GenBank/DDBJ whole genome shotgun (WGS) entry which is preliminary data.</text>
</comment>